<dbReference type="InterPro" id="IPR002881">
    <property type="entry name" value="DUF58"/>
</dbReference>
<reference evidence="2" key="1">
    <citation type="submission" date="2018-05" db="EMBL/GenBank/DDBJ databases">
        <authorList>
            <person name="Lanie J.A."/>
            <person name="Ng W.-L."/>
            <person name="Kazmierczak K.M."/>
            <person name="Andrzejewski T.M."/>
            <person name="Davidsen T.M."/>
            <person name="Wayne K.J."/>
            <person name="Tettelin H."/>
            <person name="Glass J.I."/>
            <person name="Rusch D."/>
            <person name="Podicherti R."/>
            <person name="Tsui H.-C.T."/>
            <person name="Winkler M.E."/>
        </authorList>
    </citation>
    <scope>NUCLEOTIDE SEQUENCE</scope>
</reference>
<dbReference type="SUPFAM" id="SSF53300">
    <property type="entry name" value="vWA-like"/>
    <property type="match status" value="1"/>
</dbReference>
<organism evidence="2">
    <name type="scientific">marine metagenome</name>
    <dbReference type="NCBI Taxonomy" id="408172"/>
    <lineage>
        <taxon>unclassified sequences</taxon>
        <taxon>metagenomes</taxon>
        <taxon>ecological metagenomes</taxon>
    </lineage>
</organism>
<dbReference type="EMBL" id="UINC01002979">
    <property type="protein sequence ID" value="SVA02184.1"/>
    <property type="molecule type" value="Genomic_DNA"/>
</dbReference>
<name>A0A381SFD1_9ZZZZ</name>
<dbReference type="AlphaFoldDB" id="A0A381SFD1"/>
<feature type="non-terminal residue" evidence="2">
    <location>
        <position position="1"/>
    </location>
</feature>
<proteinExistence type="predicted"/>
<protein>
    <recommendedName>
        <fullName evidence="1">DUF58 domain-containing protein</fullName>
    </recommendedName>
</protein>
<evidence type="ECO:0000313" key="2">
    <source>
        <dbReference type="EMBL" id="SVA02184.1"/>
    </source>
</evidence>
<feature type="domain" description="DUF58" evidence="1">
    <location>
        <begin position="51"/>
        <end position="259"/>
    </location>
</feature>
<dbReference type="PANTHER" id="PTHR33608:SF7">
    <property type="entry name" value="DUF58 DOMAIN-CONTAINING PROTEIN"/>
    <property type="match status" value="1"/>
</dbReference>
<gene>
    <name evidence="2" type="ORF">METZ01_LOCUS55038</name>
</gene>
<accession>A0A381SFD1</accession>
<dbReference type="InterPro" id="IPR036465">
    <property type="entry name" value="vWFA_dom_sf"/>
</dbReference>
<dbReference type="PANTHER" id="PTHR33608">
    <property type="entry name" value="BLL2464 PROTEIN"/>
    <property type="match status" value="1"/>
</dbReference>
<dbReference type="Gene3D" id="3.40.50.410">
    <property type="entry name" value="von Willebrand factor, type A domain"/>
    <property type="match status" value="1"/>
</dbReference>
<evidence type="ECO:0000259" key="1">
    <source>
        <dbReference type="Pfam" id="PF01882"/>
    </source>
</evidence>
<sequence>VSKYLAKYLNPKAISAIGGFVVNPKGLVEGNMAGAHKSPFHGFSVEFAGHREYLPGDDPKHIDWRAYYKRDKYLLKQYEADTNLVCQLFVDVSESMRYGSSELTKFEYANYLAVSLAYLVTKARDKIGIGLFDDRVVQYLPPSNSLGSTYTISAMLEDFTPSKKSEIDKTLLDFAERIGRRQLVILISDCLLDIEQLKYGMARLQYDRHEIVLLHVMDPYELDFPLDGHVKFKGLEGLEELKLQPKQIRKAYLEKVNQHIQKLRSACEASRAEYVLVNTGRPIEEMLFGYLTSRLTHLTRGGRS</sequence>
<dbReference type="Pfam" id="PF01882">
    <property type="entry name" value="DUF58"/>
    <property type="match status" value="1"/>
</dbReference>